<evidence type="ECO:0000313" key="7">
    <source>
        <dbReference type="Proteomes" id="UP000263833"/>
    </source>
</evidence>
<dbReference type="Pfam" id="PF02311">
    <property type="entry name" value="AraC_binding"/>
    <property type="match status" value="1"/>
</dbReference>
<gene>
    <name evidence="6" type="ORF">DXH95_02860</name>
</gene>
<dbReference type="InterPro" id="IPR018060">
    <property type="entry name" value="HTH_AraC"/>
</dbReference>
<dbReference type="InterPro" id="IPR018062">
    <property type="entry name" value="HTH_AraC-typ_CS"/>
</dbReference>
<keyword evidence="1" id="KW-0805">Transcription regulation</keyword>
<dbReference type="InterPro" id="IPR009057">
    <property type="entry name" value="Homeodomain-like_sf"/>
</dbReference>
<evidence type="ECO:0000313" key="6">
    <source>
        <dbReference type="EMBL" id="RDV06383.1"/>
    </source>
</evidence>
<dbReference type="SMART" id="SM00342">
    <property type="entry name" value="HTH_ARAC"/>
    <property type="match status" value="1"/>
</dbReference>
<dbReference type="Gene3D" id="1.10.10.60">
    <property type="entry name" value="Homeodomain-like"/>
    <property type="match status" value="1"/>
</dbReference>
<proteinExistence type="predicted"/>
<dbReference type="Proteomes" id="UP000263833">
    <property type="component" value="Unassembled WGS sequence"/>
</dbReference>
<reference evidence="7" key="1">
    <citation type="submission" date="2018-08" db="EMBL/GenBank/DDBJ databases">
        <authorList>
            <person name="Kim S.-J."/>
            <person name="Jung G.-Y."/>
        </authorList>
    </citation>
    <scope>NUCLEOTIDE SEQUENCE [LARGE SCALE GENOMIC DNA]</scope>
    <source>
        <strain evidence="7">GY_G</strain>
    </source>
</reference>
<dbReference type="PANTHER" id="PTHR46796">
    <property type="entry name" value="HTH-TYPE TRANSCRIPTIONAL ACTIVATOR RHAS-RELATED"/>
    <property type="match status" value="1"/>
</dbReference>
<protein>
    <submittedName>
        <fullName evidence="6">AraC family transcriptional regulator</fullName>
    </submittedName>
</protein>
<dbReference type="PROSITE" id="PS01124">
    <property type="entry name" value="HTH_ARAC_FAMILY_2"/>
    <property type="match status" value="1"/>
</dbReference>
<keyword evidence="2" id="KW-0238">DNA-binding</keyword>
<name>A0A371BG54_9SPHN</name>
<evidence type="ECO:0000256" key="2">
    <source>
        <dbReference type="ARBA" id="ARBA00023125"/>
    </source>
</evidence>
<dbReference type="InterPro" id="IPR050204">
    <property type="entry name" value="AraC_XylS_family_regulators"/>
</dbReference>
<dbReference type="PROSITE" id="PS00041">
    <property type="entry name" value="HTH_ARAC_FAMILY_1"/>
    <property type="match status" value="1"/>
</dbReference>
<keyword evidence="4" id="KW-0804">Transcription</keyword>
<dbReference type="SUPFAM" id="SSF51215">
    <property type="entry name" value="Regulatory protein AraC"/>
    <property type="match status" value="1"/>
</dbReference>
<dbReference type="EMBL" id="QRGP01000001">
    <property type="protein sequence ID" value="RDV06383.1"/>
    <property type="molecule type" value="Genomic_DNA"/>
</dbReference>
<dbReference type="InterPro" id="IPR003313">
    <property type="entry name" value="AraC-bd"/>
</dbReference>
<dbReference type="GO" id="GO:0003700">
    <property type="term" value="F:DNA-binding transcription factor activity"/>
    <property type="evidence" value="ECO:0007669"/>
    <property type="project" value="InterPro"/>
</dbReference>
<dbReference type="InterPro" id="IPR037923">
    <property type="entry name" value="HTH-like"/>
</dbReference>
<dbReference type="PANTHER" id="PTHR46796:SF2">
    <property type="entry name" value="TRANSCRIPTIONAL REGULATORY PROTEIN"/>
    <property type="match status" value="1"/>
</dbReference>
<dbReference type="Pfam" id="PF12833">
    <property type="entry name" value="HTH_18"/>
    <property type="match status" value="1"/>
</dbReference>
<dbReference type="GO" id="GO:0043565">
    <property type="term" value="F:sequence-specific DNA binding"/>
    <property type="evidence" value="ECO:0007669"/>
    <property type="project" value="InterPro"/>
</dbReference>
<dbReference type="RefSeq" id="WP_115547936.1">
    <property type="nucleotide sequence ID" value="NZ_QRGP01000001.1"/>
</dbReference>
<keyword evidence="3" id="KW-0010">Activator</keyword>
<sequence length="274" mass="29869">MNSAAHSSNPSHSVGSFERIERVAHRLVGAAFSPHRHDTYTVALTLAGVQAFNYRGAMRHSLPGQVLILHPDEVHDGHCNDEAGFTYQAAYVPPTHVQAVLGGTELPFVVNGVSTNPALIAAAFHMVIDCAGAEDPGAYEDALYDLAHAMNSAAGRAATVRVANRTAVMRAREFLEAAVVSGARLDELEQVTGCNRWQLSRDFRALLGTSPYRYLQHRRVDFAKRLLRDGATLAEAAHGAGFADQSHFGRTFRKAVGLTPKQWLRSDLFRTIIL</sequence>
<evidence type="ECO:0000256" key="4">
    <source>
        <dbReference type="ARBA" id="ARBA00023163"/>
    </source>
</evidence>
<keyword evidence="7" id="KW-1185">Reference proteome</keyword>
<organism evidence="6 7">
    <name type="scientific">Sphingorhabdus pulchriflava</name>
    <dbReference type="NCBI Taxonomy" id="2292257"/>
    <lineage>
        <taxon>Bacteria</taxon>
        <taxon>Pseudomonadati</taxon>
        <taxon>Pseudomonadota</taxon>
        <taxon>Alphaproteobacteria</taxon>
        <taxon>Sphingomonadales</taxon>
        <taxon>Sphingomonadaceae</taxon>
        <taxon>Sphingorhabdus</taxon>
    </lineage>
</organism>
<comment type="caution">
    <text evidence="6">The sequence shown here is derived from an EMBL/GenBank/DDBJ whole genome shotgun (WGS) entry which is preliminary data.</text>
</comment>
<dbReference type="OrthoDB" id="110167at2"/>
<evidence type="ECO:0000259" key="5">
    <source>
        <dbReference type="PROSITE" id="PS01124"/>
    </source>
</evidence>
<accession>A0A371BG54</accession>
<evidence type="ECO:0000256" key="3">
    <source>
        <dbReference type="ARBA" id="ARBA00023159"/>
    </source>
</evidence>
<dbReference type="AlphaFoldDB" id="A0A371BG54"/>
<dbReference type="SUPFAM" id="SSF46689">
    <property type="entry name" value="Homeodomain-like"/>
    <property type="match status" value="2"/>
</dbReference>
<evidence type="ECO:0000256" key="1">
    <source>
        <dbReference type="ARBA" id="ARBA00023015"/>
    </source>
</evidence>
<feature type="domain" description="HTH araC/xylS-type" evidence="5">
    <location>
        <begin position="169"/>
        <end position="266"/>
    </location>
</feature>